<reference evidence="2 3" key="1">
    <citation type="journal article" date="2017" name="Int. J. Syst. Evol. Microbiol.">
        <title>Ramlibacter monticola sp. nov., isolated from forest soil.</title>
        <authorList>
            <person name="Chaudhary D.K."/>
            <person name="Kim J."/>
        </authorList>
    </citation>
    <scope>NUCLEOTIDE SEQUENCE [LARGE SCALE GENOMIC DNA]</scope>
    <source>
        <strain evidence="2 3">KACC 19175</strain>
    </source>
</reference>
<keyword evidence="1" id="KW-0732">Signal</keyword>
<dbReference type="Proteomes" id="UP000599109">
    <property type="component" value="Unassembled WGS sequence"/>
</dbReference>
<sequence>MRCVLPMLLALLGLPLQAAELQPFSATYTTDSEKVPVSGTSGRALKPLGNGCWELSFEAAVLVIRFSEISTFCVDDGTFLPQTYRYQRRSLGRSREVAQEFDWAGKQVVGNNRGKPVRIALERGMLDNSTYQLVLQQDVAAGKKSMSYQVVDGDEISTYDFRVLGEERVPTQAGWVAAIKVERVRDPAENSRKTVMWFARDWGYLLVRLHQVEEDGKEYQVMLKEGTVNGRAVKGAEE</sequence>
<keyword evidence="3" id="KW-1185">Reference proteome</keyword>
<proteinExistence type="predicted"/>
<name>A0A937CUX7_9BURK</name>
<evidence type="ECO:0000313" key="3">
    <source>
        <dbReference type="Proteomes" id="UP000599109"/>
    </source>
</evidence>
<dbReference type="Pfam" id="PF11306">
    <property type="entry name" value="DUF3108"/>
    <property type="match status" value="1"/>
</dbReference>
<dbReference type="RefSeq" id="WP_201676429.1">
    <property type="nucleotide sequence ID" value="NZ_JAEQNE010000006.1"/>
</dbReference>
<dbReference type="InterPro" id="IPR021457">
    <property type="entry name" value="DUF3108"/>
</dbReference>
<evidence type="ECO:0000313" key="2">
    <source>
        <dbReference type="EMBL" id="MBL0393766.1"/>
    </source>
</evidence>
<comment type="caution">
    <text evidence="2">The sequence shown here is derived from an EMBL/GenBank/DDBJ whole genome shotgun (WGS) entry which is preliminary data.</text>
</comment>
<feature type="signal peptide" evidence="1">
    <location>
        <begin position="1"/>
        <end position="18"/>
    </location>
</feature>
<organism evidence="2 3">
    <name type="scientific">Ramlibacter monticola</name>
    <dbReference type="NCBI Taxonomy" id="1926872"/>
    <lineage>
        <taxon>Bacteria</taxon>
        <taxon>Pseudomonadati</taxon>
        <taxon>Pseudomonadota</taxon>
        <taxon>Betaproteobacteria</taxon>
        <taxon>Burkholderiales</taxon>
        <taxon>Comamonadaceae</taxon>
        <taxon>Ramlibacter</taxon>
    </lineage>
</organism>
<dbReference type="EMBL" id="JAEQNE010000006">
    <property type="protein sequence ID" value="MBL0393766.1"/>
    <property type="molecule type" value="Genomic_DNA"/>
</dbReference>
<accession>A0A937CUX7</accession>
<evidence type="ECO:0000256" key="1">
    <source>
        <dbReference type="SAM" id="SignalP"/>
    </source>
</evidence>
<gene>
    <name evidence="2" type="ORF">JJ685_21695</name>
</gene>
<protein>
    <submittedName>
        <fullName evidence="2">DUF3108 domain-containing protein</fullName>
    </submittedName>
</protein>
<dbReference type="AlphaFoldDB" id="A0A937CUX7"/>
<feature type="chain" id="PRO_5037705643" evidence="1">
    <location>
        <begin position="19"/>
        <end position="238"/>
    </location>
</feature>